<evidence type="ECO:0000256" key="1">
    <source>
        <dbReference type="SAM" id="MobiDB-lite"/>
    </source>
</evidence>
<protein>
    <submittedName>
        <fullName evidence="2">Uncharacterized protein</fullName>
    </submittedName>
</protein>
<gene>
    <name evidence="2" type="ORF">Cvel_23823</name>
</gene>
<reference evidence="2" key="1">
    <citation type="submission" date="2014-11" db="EMBL/GenBank/DDBJ databases">
        <authorList>
            <person name="Otto D Thomas"/>
            <person name="Naeem Raeece"/>
        </authorList>
    </citation>
    <scope>NUCLEOTIDE SEQUENCE</scope>
</reference>
<organism evidence="2">
    <name type="scientific">Chromera velia CCMP2878</name>
    <dbReference type="NCBI Taxonomy" id="1169474"/>
    <lineage>
        <taxon>Eukaryota</taxon>
        <taxon>Sar</taxon>
        <taxon>Alveolata</taxon>
        <taxon>Colpodellida</taxon>
        <taxon>Chromeraceae</taxon>
        <taxon>Chromera</taxon>
    </lineage>
</organism>
<evidence type="ECO:0000313" key="2">
    <source>
        <dbReference type="EMBL" id="CEM35897.1"/>
    </source>
</evidence>
<feature type="compositionally biased region" description="Polar residues" evidence="1">
    <location>
        <begin position="94"/>
        <end position="103"/>
    </location>
</feature>
<feature type="region of interest" description="Disordered" evidence="1">
    <location>
        <begin position="215"/>
        <end position="234"/>
    </location>
</feature>
<accession>A0A0G4GXR7</accession>
<proteinExistence type="predicted"/>
<feature type="compositionally biased region" description="Pro residues" evidence="1">
    <location>
        <begin position="28"/>
        <end position="39"/>
    </location>
</feature>
<feature type="region of interest" description="Disordered" evidence="1">
    <location>
        <begin position="14"/>
        <end position="103"/>
    </location>
</feature>
<dbReference type="AlphaFoldDB" id="A0A0G4GXR7"/>
<dbReference type="VEuPathDB" id="CryptoDB:Cvel_23823"/>
<sequence length="234" mass="25144">MMHLLRSSVVLQESASEYESDVSDITPAPSPEPGTPIPSPGQTNKLTDKREPLFSSPATGQTNKLTDKREPLFSSPATRQTNKLTDKGEPLFSSPASGVNRSPRNLLKAGVALKPGAFSSPPGPFSVGSEALQIPFGTPHPHLSQGVASLQEGLGRVQQPPHSNLQTMSSPGQTNKLTDKGAPLFPPPGFKFPWSLLWDKAPEDLPAHVLEYRRGSSRKQTDLKKRSGARVVIT</sequence>
<name>A0A0G4GXR7_9ALVE</name>
<dbReference type="EMBL" id="CDMZ01001663">
    <property type="protein sequence ID" value="CEM35897.1"/>
    <property type="molecule type" value="Genomic_DNA"/>
</dbReference>
<feature type="compositionally biased region" description="Basic and acidic residues" evidence="1">
    <location>
        <begin position="215"/>
        <end position="225"/>
    </location>
</feature>